<organism evidence="1 2">
    <name type="scientific">Durusdinium trenchii</name>
    <dbReference type="NCBI Taxonomy" id="1381693"/>
    <lineage>
        <taxon>Eukaryota</taxon>
        <taxon>Sar</taxon>
        <taxon>Alveolata</taxon>
        <taxon>Dinophyceae</taxon>
        <taxon>Suessiales</taxon>
        <taxon>Symbiodiniaceae</taxon>
        <taxon>Durusdinium</taxon>
    </lineage>
</organism>
<dbReference type="InterPro" id="IPR036322">
    <property type="entry name" value="WD40_repeat_dom_sf"/>
</dbReference>
<dbReference type="EMBL" id="CAXAMM010011113">
    <property type="protein sequence ID" value="CAK9025247.1"/>
    <property type="molecule type" value="Genomic_DNA"/>
</dbReference>
<protein>
    <submittedName>
        <fullName evidence="1">Uncharacterized protein</fullName>
    </submittedName>
</protein>
<gene>
    <name evidence="1" type="ORF">SCF082_LOCUS16996</name>
</gene>
<name>A0ABP0KF56_9DINO</name>
<dbReference type="Proteomes" id="UP001642464">
    <property type="component" value="Unassembled WGS sequence"/>
</dbReference>
<evidence type="ECO:0000313" key="2">
    <source>
        <dbReference type="Proteomes" id="UP001642464"/>
    </source>
</evidence>
<dbReference type="SUPFAM" id="SSF50978">
    <property type="entry name" value="WD40 repeat-like"/>
    <property type="match status" value="1"/>
</dbReference>
<proteinExistence type="predicted"/>
<evidence type="ECO:0000313" key="1">
    <source>
        <dbReference type="EMBL" id="CAK9025247.1"/>
    </source>
</evidence>
<comment type="caution">
    <text evidence="1">The sequence shown here is derived from an EMBL/GenBank/DDBJ whole genome shotgun (WGS) entry which is preliminary data.</text>
</comment>
<dbReference type="InterPro" id="IPR015943">
    <property type="entry name" value="WD40/YVTN_repeat-like_dom_sf"/>
</dbReference>
<sequence length="710" mass="78878">MSTKQPVSPSGEDILELLEATTAPEQRLSDHLHAPQLLRWSLCSGTWRAQLARSPAWRRLARTGPWPEAWGAQLREDGERDTLQRWEFGALNSEKVLAFSSFVRCWVTDAQLLVAGLFNGALQVVHWETGRKDTRSTGELLNGRHGDEVIAVALNDQHVLSGSGEPGYYARQAQDASVRLWRRDADGDAGPSVRPAGCFKGHADSVRAVALFHTEPLKDYGLSGSVDCHVILWRLSRGEAEATALLCGPCRCLRVLCEGTARARIFAGSGEGVAELALTRTSTGSSTATLTQLKFVSAYVEVSSLSYFPSPPLRQDMDQGHWPKSFLGANLKVAVGSVDGQFALLQAGSCRAVHELFKPSEGVSQEVISLVMISDNRILLVSRAGILTLLAWEGLLSSEAPCRAVWSKTGWRMYVSTIGLWGPGRLISDGFDNIIRTFTLERGKTYFDEMQQCQAALPLRGSVAKGPIKPIGPNFPIASEKALREPRAICGEPLRHRKRDGTQRLDVPWSEAEQSADTFGPTGDRLTIKTAFRSRLVAALPNRPRTTPCDGMEEGLKRTDSKQSLGYESVSWEGGGKKIGGQLGGQLCRGQAMTAWEFIKCFLYNMLTARKQNPMLPQMAGHLKTLLPLVLGRTAGVSISDRWILRERREILNDVREPNEIFMDREEYWKNFNDFYYGIYFDHHHYSHMMCQRRAHKWGYAGLDITLEAY</sequence>
<keyword evidence="2" id="KW-1185">Reference proteome</keyword>
<reference evidence="1 2" key="1">
    <citation type="submission" date="2024-02" db="EMBL/GenBank/DDBJ databases">
        <authorList>
            <person name="Chen Y."/>
            <person name="Shah S."/>
            <person name="Dougan E. K."/>
            <person name="Thang M."/>
            <person name="Chan C."/>
        </authorList>
    </citation>
    <scope>NUCLEOTIDE SEQUENCE [LARGE SCALE GENOMIC DNA]</scope>
</reference>
<accession>A0ABP0KF56</accession>
<dbReference type="Gene3D" id="2.130.10.10">
    <property type="entry name" value="YVTN repeat-like/Quinoprotein amine dehydrogenase"/>
    <property type="match status" value="1"/>
</dbReference>